<keyword evidence="2 4" id="KW-0863">Zinc-finger</keyword>
<dbReference type="OrthoDB" id="106784at2759"/>
<sequence length="404" mass="42856">MVASITFRLKSSNHVGTIDMEGSVMSCRDAQQAIAAKLCAPPEEINVFLAGSTALLHPEEDLPAYAVVDVVRQTHSGKPLFLTRPKFAPLPSSLESMTGSSGYGGPSGFGDGHALTEEERLAQLQAEAALDTGIDEVSGRFRRGGRGGVGGGRGNMGRGGGSDLFFGGGRGRGDAIRANMEENFRPPPKGYICHNCGKGGHLIQHCPSAKGGKAMKVLSFPVGIPESMLVECTMDDPAPKFITRDHRLVKRRVDPSVFTAISIAGIVSDVSGDTGCEDDLHDKAADQENAAEVPKVNGASATTAEASSSTKPIDMALSCVVHNGIAREAMKLPCCHRLICESCFTKMAEEALGDTASLDNEDDGGVICPGCKEPLIMDEVMEATEERERIKQLLSERKRERGTQ</sequence>
<keyword evidence="1" id="KW-0479">Metal-binding</keyword>
<organism evidence="7 8">
    <name type="scientific">Leishmania tarentolae</name>
    <name type="common">Sauroleishmania tarentolae</name>
    <dbReference type="NCBI Taxonomy" id="5689"/>
    <lineage>
        <taxon>Eukaryota</taxon>
        <taxon>Discoba</taxon>
        <taxon>Euglenozoa</taxon>
        <taxon>Kinetoplastea</taxon>
        <taxon>Metakinetoplastina</taxon>
        <taxon>Trypanosomatida</taxon>
        <taxon>Trypanosomatidae</taxon>
        <taxon>Leishmaniinae</taxon>
        <taxon>Leishmania</taxon>
        <taxon>lizard Leishmania</taxon>
    </lineage>
</organism>
<dbReference type="InterPro" id="IPR001878">
    <property type="entry name" value="Znf_CCHC"/>
</dbReference>
<evidence type="ECO:0000259" key="6">
    <source>
        <dbReference type="PROSITE" id="PS50158"/>
    </source>
</evidence>
<evidence type="ECO:0000256" key="1">
    <source>
        <dbReference type="ARBA" id="ARBA00022723"/>
    </source>
</evidence>
<evidence type="ECO:0000313" key="7">
    <source>
        <dbReference type="EMBL" id="GET92823.1"/>
    </source>
</evidence>
<dbReference type="Proteomes" id="UP000419144">
    <property type="component" value="Unassembled WGS sequence"/>
</dbReference>
<dbReference type="GO" id="GO:0061630">
    <property type="term" value="F:ubiquitin protein ligase activity"/>
    <property type="evidence" value="ECO:0007669"/>
    <property type="project" value="InterPro"/>
</dbReference>
<dbReference type="GO" id="GO:0005634">
    <property type="term" value="C:nucleus"/>
    <property type="evidence" value="ECO:0007669"/>
    <property type="project" value="TreeGrafter"/>
</dbReference>
<dbReference type="Gene3D" id="4.10.60.10">
    <property type="entry name" value="Zinc finger, CCHC-type"/>
    <property type="match status" value="1"/>
</dbReference>
<accession>A0A640KT85</accession>
<dbReference type="EMBL" id="BLBS01000056">
    <property type="protein sequence ID" value="GET92823.1"/>
    <property type="molecule type" value="Genomic_DNA"/>
</dbReference>
<name>A0A640KT85_LEITA</name>
<feature type="domain" description="CCHC-type" evidence="6">
    <location>
        <begin position="193"/>
        <end position="208"/>
    </location>
</feature>
<feature type="region of interest" description="Disordered" evidence="5">
    <location>
        <begin position="288"/>
        <end position="307"/>
    </location>
</feature>
<evidence type="ECO:0000256" key="2">
    <source>
        <dbReference type="ARBA" id="ARBA00022771"/>
    </source>
</evidence>
<gene>
    <name evidence="7" type="ORF">LtaPh_3530700</name>
</gene>
<evidence type="ECO:0000256" key="5">
    <source>
        <dbReference type="SAM" id="MobiDB-lite"/>
    </source>
</evidence>
<protein>
    <recommendedName>
        <fullName evidence="6">CCHC-type domain-containing protein</fullName>
    </recommendedName>
</protein>
<keyword evidence="3" id="KW-0862">Zinc</keyword>
<keyword evidence="8" id="KW-1185">Reference proteome</keyword>
<dbReference type="InterPro" id="IPR036875">
    <property type="entry name" value="Znf_CCHC_sf"/>
</dbReference>
<dbReference type="InterPro" id="IPR033489">
    <property type="entry name" value="RBBP6"/>
</dbReference>
<dbReference type="PROSITE" id="PS50158">
    <property type="entry name" value="ZF_CCHC"/>
    <property type="match status" value="1"/>
</dbReference>
<evidence type="ECO:0000256" key="3">
    <source>
        <dbReference type="ARBA" id="ARBA00022833"/>
    </source>
</evidence>
<dbReference type="GO" id="GO:0003676">
    <property type="term" value="F:nucleic acid binding"/>
    <property type="evidence" value="ECO:0007669"/>
    <property type="project" value="InterPro"/>
</dbReference>
<dbReference type="Gene3D" id="3.30.40.10">
    <property type="entry name" value="Zinc/RING finger domain, C3HC4 (zinc finger)"/>
    <property type="match status" value="1"/>
</dbReference>
<dbReference type="SUPFAM" id="SSF57756">
    <property type="entry name" value="Retrovirus zinc finger-like domains"/>
    <property type="match status" value="1"/>
</dbReference>
<proteinExistence type="predicted"/>
<feature type="compositionally biased region" description="Gly residues" evidence="5">
    <location>
        <begin position="146"/>
        <end position="164"/>
    </location>
</feature>
<dbReference type="GO" id="GO:0006397">
    <property type="term" value="P:mRNA processing"/>
    <property type="evidence" value="ECO:0007669"/>
    <property type="project" value="InterPro"/>
</dbReference>
<dbReference type="PANTHER" id="PTHR15439">
    <property type="entry name" value="RETINOBLASTOMA-BINDING PROTEIN 6"/>
    <property type="match status" value="1"/>
</dbReference>
<dbReference type="AlphaFoldDB" id="A0A640KT85"/>
<comment type="caution">
    <text evidence="7">The sequence shown here is derived from an EMBL/GenBank/DDBJ whole genome shotgun (WGS) entry which is preliminary data.</text>
</comment>
<reference evidence="7" key="1">
    <citation type="submission" date="2019-11" db="EMBL/GenBank/DDBJ databases">
        <title>Leishmania tarentolae CDS.</title>
        <authorList>
            <person name="Goto Y."/>
            <person name="Yamagishi J."/>
        </authorList>
    </citation>
    <scope>NUCLEOTIDE SEQUENCE [LARGE SCALE GENOMIC DNA]</scope>
    <source>
        <strain evidence="7">Parrot Tar II</strain>
    </source>
</reference>
<dbReference type="PANTHER" id="PTHR15439:SF0">
    <property type="entry name" value="CELL DIVISION CYCLE AND APOPTOSIS REGULATOR PROTEIN 1-RELATED"/>
    <property type="match status" value="1"/>
</dbReference>
<feature type="region of interest" description="Disordered" evidence="5">
    <location>
        <begin position="139"/>
        <end position="164"/>
    </location>
</feature>
<dbReference type="GO" id="GO:0008270">
    <property type="term" value="F:zinc ion binding"/>
    <property type="evidence" value="ECO:0007669"/>
    <property type="project" value="UniProtKB-KW"/>
</dbReference>
<dbReference type="VEuPathDB" id="TriTrypDB:LtaPh_3530700"/>
<dbReference type="GO" id="GO:0006511">
    <property type="term" value="P:ubiquitin-dependent protein catabolic process"/>
    <property type="evidence" value="ECO:0007669"/>
    <property type="project" value="TreeGrafter"/>
</dbReference>
<dbReference type="InterPro" id="IPR025829">
    <property type="entry name" value="Zn_knuckle_CX2CX3GHX4C"/>
</dbReference>
<dbReference type="GO" id="GO:0016567">
    <property type="term" value="P:protein ubiquitination"/>
    <property type="evidence" value="ECO:0007669"/>
    <property type="project" value="InterPro"/>
</dbReference>
<evidence type="ECO:0000313" key="8">
    <source>
        <dbReference type="Proteomes" id="UP000419144"/>
    </source>
</evidence>
<dbReference type="SUPFAM" id="SSF57850">
    <property type="entry name" value="RING/U-box"/>
    <property type="match status" value="1"/>
</dbReference>
<dbReference type="Pfam" id="PF13696">
    <property type="entry name" value="zf-CCHC_2"/>
    <property type="match status" value="1"/>
</dbReference>
<evidence type="ECO:0000256" key="4">
    <source>
        <dbReference type="PROSITE-ProRule" id="PRU00047"/>
    </source>
</evidence>
<dbReference type="InterPro" id="IPR013083">
    <property type="entry name" value="Znf_RING/FYVE/PHD"/>
</dbReference>